<protein>
    <submittedName>
        <fullName evidence="1">Uncharacterized protein</fullName>
    </submittedName>
</protein>
<keyword evidence="2" id="KW-1185">Reference proteome</keyword>
<sequence>MNSSDAYELNIHVEKINGDWLFSSFTVIEFMEQQAPNSRNQLFSFT</sequence>
<gene>
    <name evidence="1" type="ORF">JYU06_01265</name>
</gene>
<comment type="caution">
    <text evidence="1">The sequence shown here is derived from an EMBL/GenBank/DDBJ whole genome shotgun (WGS) entry which is preliminary data.</text>
</comment>
<evidence type="ECO:0000313" key="2">
    <source>
        <dbReference type="Proteomes" id="UP000717534"/>
    </source>
</evidence>
<organism evidence="1 2">
    <name type="scientific">Desulfotalea psychrophila</name>
    <dbReference type="NCBI Taxonomy" id="84980"/>
    <lineage>
        <taxon>Bacteria</taxon>
        <taxon>Pseudomonadati</taxon>
        <taxon>Thermodesulfobacteriota</taxon>
        <taxon>Desulfobulbia</taxon>
        <taxon>Desulfobulbales</taxon>
        <taxon>Desulfocapsaceae</taxon>
        <taxon>Desulfotalea</taxon>
    </lineage>
</organism>
<evidence type="ECO:0000313" key="1">
    <source>
        <dbReference type="EMBL" id="MBN4068143.1"/>
    </source>
</evidence>
<proteinExistence type="predicted"/>
<accession>A0ABS3ASP4</accession>
<dbReference type="EMBL" id="JAFITO010000005">
    <property type="protein sequence ID" value="MBN4068143.1"/>
    <property type="molecule type" value="Genomic_DNA"/>
</dbReference>
<name>A0ABS3ASP4_9BACT</name>
<reference evidence="1 2" key="1">
    <citation type="submission" date="2021-02" db="EMBL/GenBank/DDBJ databases">
        <title>Activity-based single-cell genomes from oceanic crustal fluid captures similar information to metagenomic and metatranscriptomic surveys with orders of magnitude less sampling.</title>
        <authorList>
            <person name="D'Angelo T.S."/>
            <person name="Orcutt B.N."/>
        </authorList>
    </citation>
    <scope>NUCLEOTIDE SEQUENCE [LARGE SCALE GENOMIC DNA]</scope>
    <source>
        <strain evidence="1">AH-315-G02</strain>
    </source>
</reference>
<dbReference type="Proteomes" id="UP000717534">
    <property type="component" value="Unassembled WGS sequence"/>
</dbReference>